<evidence type="ECO:0000313" key="9">
    <source>
        <dbReference type="EMBL" id="QDU84603.1"/>
    </source>
</evidence>
<organism evidence="9 10">
    <name type="scientific">Rohdeia mirabilis</name>
    <dbReference type="NCBI Taxonomy" id="2528008"/>
    <lineage>
        <taxon>Bacteria</taxon>
        <taxon>Pseudomonadati</taxon>
        <taxon>Planctomycetota</taxon>
        <taxon>Planctomycetia</taxon>
        <taxon>Planctomycetia incertae sedis</taxon>
        <taxon>Rohdeia</taxon>
    </lineage>
</organism>
<dbReference type="Proteomes" id="UP000319342">
    <property type="component" value="Chromosome"/>
</dbReference>
<feature type="domain" description="RNA polymerase sigma factor 70 region 4 type 2" evidence="8">
    <location>
        <begin position="157"/>
        <end position="209"/>
    </location>
</feature>
<dbReference type="Gene3D" id="1.10.10.10">
    <property type="entry name" value="Winged helix-like DNA-binding domain superfamily/Winged helix DNA-binding domain"/>
    <property type="match status" value="1"/>
</dbReference>
<keyword evidence="2" id="KW-0805">Transcription regulation</keyword>
<dbReference type="InterPro" id="IPR007627">
    <property type="entry name" value="RNA_pol_sigma70_r2"/>
</dbReference>
<evidence type="ECO:0000256" key="5">
    <source>
        <dbReference type="ARBA" id="ARBA00023163"/>
    </source>
</evidence>
<dbReference type="Pfam" id="PF08281">
    <property type="entry name" value="Sigma70_r4_2"/>
    <property type="match status" value="1"/>
</dbReference>
<evidence type="ECO:0000256" key="2">
    <source>
        <dbReference type="ARBA" id="ARBA00023015"/>
    </source>
</evidence>
<dbReference type="OrthoDB" id="9785675at2"/>
<dbReference type="PANTHER" id="PTHR43133:SF8">
    <property type="entry name" value="RNA POLYMERASE SIGMA FACTOR HI_1459-RELATED"/>
    <property type="match status" value="1"/>
</dbReference>
<evidence type="ECO:0000259" key="8">
    <source>
        <dbReference type="Pfam" id="PF08281"/>
    </source>
</evidence>
<gene>
    <name evidence="9" type="primary">sigE_1</name>
    <name evidence="9" type="ORF">Pla163_17140</name>
</gene>
<evidence type="ECO:0000259" key="7">
    <source>
        <dbReference type="Pfam" id="PF04542"/>
    </source>
</evidence>
<evidence type="ECO:0000313" key="10">
    <source>
        <dbReference type="Proteomes" id="UP000319342"/>
    </source>
</evidence>
<dbReference type="InterPro" id="IPR014284">
    <property type="entry name" value="RNA_pol_sigma-70_dom"/>
</dbReference>
<evidence type="ECO:0000256" key="6">
    <source>
        <dbReference type="SAM" id="MobiDB-lite"/>
    </source>
</evidence>
<evidence type="ECO:0000256" key="3">
    <source>
        <dbReference type="ARBA" id="ARBA00023082"/>
    </source>
</evidence>
<dbReference type="PANTHER" id="PTHR43133">
    <property type="entry name" value="RNA POLYMERASE ECF-TYPE SIGMA FACTO"/>
    <property type="match status" value="1"/>
</dbReference>
<keyword evidence="5" id="KW-0804">Transcription</keyword>
<name>A0A518CZG6_9BACT</name>
<evidence type="ECO:0000256" key="4">
    <source>
        <dbReference type="ARBA" id="ARBA00023125"/>
    </source>
</evidence>
<dbReference type="RefSeq" id="WP_145186447.1">
    <property type="nucleotide sequence ID" value="NZ_CP036290.1"/>
</dbReference>
<dbReference type="AlphaFoldDB" id="A0A518CZG6"/>
<dbReference type="EMBL" id="CP036290">
    <property type="protein sequence ID" value="QDU84603.1"/>
    <property type="molecule type" value="Genomic_DNA"/>
</dbReference>
<keyword evidence="10" id="KW-1185">Reference proteome</keyword>
<dbReference type="InterPro" id="IPR013324">
    <property type="entry name" value="RNA_pol_sigma_r3/r4-like"/>
</dbReference>
<feature type="domain" description="RNA polymerase sigma-70 region 2" evidence="7">
    <location>
        <begin position="62"/>
        <end position="127"/>
    </location>
</feature>
<accession>A0A518CZG6</accession>
<keyword evidence="3" id="KW-0731">Sigma factor</keyword>
<comment type="similarity">
    <text evidence="1">Belongs to the sigma-70 factor family. ECF subfamily.</text>
</comment>
<evidence type="ECO:0000256" key="1">
    <source>
        <dbReference type="ARBA" id="ARBA00010641"/>
    </source>
</evidence>
<dbReference type="GO" id="GO:0003677">
    <property type="term" value="F:DNA binding"/>
    <property type="evidence" value="ECO:0007669"/>
    <property type="project" value="UniProtKB-KW"/>
</dbReference>
<dbReference type="InterPro" id="IPR036388">
    <property type="entry name" value="WH-like_DNA-bd_sf"/>
</dbReference>
<sequence length="232" mass="26047">MGPRRIEELLVEVFESAGRGPRGSGADGSGPGAWPPPGATLDSPDRWRARFASGDRRAFADLVRVLGPRVRATLVRLVGSRDDADDLTQETFVRAWRRREQFDGRGSVEGWLLRIAVHLARDHQRRTPRPALELDVERDRDRGPGPEGVASRRELERALRLAIASLPQRLRAPLVLRVVEERPYEEVARILELAPGTVRIQVMKARRRLARALEVWIGPNGSQSTSDEEVRP</sequence>
<feature type="compositionally biased region" description="Basic and acidic residues" evidence="6">
    <location>
        <begin position="135"/>
        <end position="150"/>
    </location>
</feature>
<dbReference type="InterPro" id="IPR013249">
    <property type="entry name" value="RNA_pol_sigma70_r4_t2"/>
</dbReference>
<dbReference type="Gene3D" id="1.10.1740.10">
    <property type="match status" value="1"/>
</dbReference>
<dbReference type="Pfam" id="PF04542">
    <property type="entry name" value="Sigma70_r2"/>
    <property type="match status" value="1"/>
</dbReference>
<feature type="compositionally biased region" description="Gly residues" evidence="6">
    <location>
        <begin position="20"/>
        <end position="31"/>
    </location>
</feature>
<dbReference type="NCBIfam" id="TIGR02937">
    <property type="entry name" value="sigma70-ECF"/>
    <property type="match status" value="1"/>
</dbReference>
<dbReference type="GO" id="GO:0016987">
    <property type="term" value="F:sigma factor activity"/>
    <property type="evidence" value="ECO:0007669"/>
    <property type="project" value="UniProtKB-KW"/>
</dbReference>
<dbReference type="InterPro" id="IPR039425">
    <property type="entry name" value="RNA_pol_sigma-70-like"/>
</dbReference>
<feature type="region of interest" description="Disordered" evidence="6">
    <location>
        <begin position="16"/>
        <end position="44"/>
    </location>
</feature>
<keyword evidence="4" id="KW-0238">DNA-binding</keyword>
<dbReference type="CDD" id="cd06171">
    <property type="entry name" value="Sigma70_r4"/>
    <property type="match status" value="1"/>
</dbReference>
<dbReference type="InterPro" id="IPR013325">
    <property type="entry name" value="RNA_pol_sigma_r2"/>
</dbReference>
<feature type="region of interest" description="Disordered" evidence="6">
    <location>
        <begin position="130"/>
        <end position="150"/>
    </location>
</feature>
<protein>
    <submittedName>
        <fullName evidence="9">ECF RNA polymerase sigma factor SigE</fullName>
    </submittedName>
</protein>
<dbReference type="SUPFAM" id="SSF88946">
    <property type="entry name" value="Sigma2 domain of RNA polymerase sigma factors"/>
    <property type="match status" value="1"/>
</dbReference>
<dbReference type="GO" id="GO:0006352">
    <property type="term" value="P:DNA-templated transcription initiation"/>
    <property type="evidence" value="ECO:0007669"/>
    <property type="project" value="InterPro"/>
</dbReference>
<proteinExistence type="inferred from homology"/>
<dbReference type="SUPFAM" id="SSF88659">
    <property type="entry name" value="Sigma3 and sigma4 domains of RNA polymerase sigma factors"/>
    <property type="match status" value="1"/>
</dbReference>
<reference evidence="9 10" key="1">
    <citation type="submission" date="2019-02" db="EMBL/GenBank/DDBJ databases">
        <title>Deep-cultivation of Planctomycetes and their phenomic and genomic characterization uncovers novel biology.</title>
        <authorList>
            <person name="Wiegand S."/>
            <person name="Jogler M."/>
            <person name="Boedeker C."/>
            <person name="Pinto D."/>
            <person name="Vollmers J."/>
            <person name="Rivas-Marin E."/>
            <person name="Kohn T."/>
            <person name="Peeters S.H."/>
            <person name="Heuer A."/>
            <person name="Rast P."/>
            <person name="Oberbeckmann S."/>
            <person name="Bunk B."/>
            <person name="Jeske O."/>
            <person name="Meyerdierks A."/>
            <person name="Storesund J.E."/>
            <person name="Kallscheuer N."/>
            <person name="Luecker S."/>
            <person name="Lage O.M."/>
            <person name="Pohl T."/>
            <person name="Merkel B.J."/>
            <person name="Hornburger P."/>
            <person name="Mueller R.-W."/>
            <person name="Bruemmer F."/>
            <person name="Labrenz M."/>
            <person name="Spormann A.M."/>
            <person name="Op den Camp H."/>
            <person name="Overmann J."/>
            <person name="Amann R."/>
            <person name="Jetten M.S.M."/>
            <person name="Mascher T."/>
            <person name="Medema M.H."/>
            <person name="Devos D.P."/>
            <person name="Kaster A.-K."/>
            <person name="Ovreas L."/>
            <person name="Rohde M."/>
            <person name="Galperin M.Y."/>
            <person name="Jogler C."/>
        </authorList>
    </citation>
    <scope>NUCLEOTIDE SEQUENCE [LARGE SCALE GENOMIC DNA]</scope>
    <source>
        <strain evidence="9 10">Pla163</strain>
    </source>
</reference>